<protein>
    <submittedName>
        <fullName evidence="3">Transposon Tn7 transposition protein D</fullName>
    </submittedName>
</protein>
<dbReference type="STRING" id="1288826.MSNKSG1_02419"/>
<evidence type="ECO:0000313" key="3">
    <source>
        <dbReference type="EMBL" id="EMP57041.1"/>
    </source>
</evidence>
<keyword evidence="4" id="KW-1185">Reference proteome</keyword>
<dbReference type="EMBL" id="APAT01000007">
    <property type="protein sequence ID" value="EMP57041.1"/>
    <property type="molecule type" value="Genomic_DNA"/>
</dbReference>
<dbReference type="Pfam" id="PF15978">
    <property type="entry name" value="TnsD"/>
    <property type="match status" value="1"/>
</dbReference>
<name>M7CTY7_9GAMM</name>
<dbReference type="InterPro" id="IPR032750">
    <property type="entry name" value="TnsD_C"/>
</dbReference>
<dbReference type="eggNOG" id="COG2963">
    <property type="taxonomic scope" value="Bacteria"/>
</dbReference>
<accession>M7CTY7</accession>
<dbReference type="Pfam" id="PF06527">
    <property type="entry name" value="TniQ"/>
    <property type="match status" value="1"/>
</dbReference>
<proteinExistence type="predicted"/>
<dbReference type="PATRIC" id="fig|1288826.3.peg.466"/>
<sequence length="364" mass="41934">MFLNFGSHVGEKAGLPQSKLKFTTGHKHCPMCLAEDVNQIGVGYFRNSHQLPGVNACPTHASQLFCTAISDFSLDRSLILPRSHMNVIPAENASVKLSRFGASVVQQLQTRQRFPDYRRAYRIQLNKKGLLTKNGNVRMRRVIPALKAHWATLEKTYNHNQLEYPDQLLTFEFVGPLLRAKTHYPAHPIKHLLFAEWLFDGDANLFWDADEEEQLILPGFGVPTAGKSHTHRDDFFSKRETRRRSIRDYMEKHPFAIRKDIKAARNADFFWLYHNDRDWLEQQLPSPMPPQRPEKNWHALDEAVCEMIQERILQLSEPISVSELDILLGGHRWLTKFLGNLPKTQNLIKDQVAEGTLKKVGQPT</sequence>
<evidence type="ECO:0000259" key="1">
    <source>
        <dbReference type="Pfam" id="PF06527"/>
    </source>
</evidence>
<evidence type="ECO:0000313" key="4">
    <source>
        <dbReference type="Proteomes" id="UP000011960"/>
    </source>
</evidence>
<dbReference type="AlphaFoldDB" id="M7CTY7"/>
<feature type="domain" description="TniQ" evidence="1">
    <location>
        <begin position="13"/>
        <end position="64"/>
    </location>
</feature>
<comment type="caution">
    <text evidence="3">The sequence shown here is derived from an EMBL/GenBank/DDBJ whole genome shotgun (WGS) entry which is preliminary data.</text>
</comment>
<dbReference type="Proteomes" id="UP000011960">
    <property type="component" value="Unassembled WGS sequence"/>
</dbReference>
<feature type="domain" description="Transposon Tn7 transposition protein TnsD C-terminal" evidence="2">
    <location>
        <begin position="232"/>
        <end position="347"/>
    </location>
</feature>
<gene>
    <name evidence="3" type="ORF">MSNKSG1_02419</name>
</gene>
<organism evidence="3 4">
    <name type="scientific">Marinobacter santoriniensis NKSG1</name>
    <dbReference type="NCBI Taxonomy" id="1288826"/>
    <lineage>
        <taxon>Bacteria</taxon>
        <taxon>Pseudomonadati</taxon>
        <taxon>Pseudomonadota</taxon>
        <taxon>Gammaproteobacteria</taxon>
        <taxon>Pseudomonadales</taxon>
        <taxon>Marinobacteraceae</taxon>
        <taxon>Marinobacter</taxon>
    </lineage>
</organism>
<dbReference type="InterPro" id="IPR009492">
    <property type="entry name" value="TniQ"/>
</dbReference>
<evidence type="ECO:0000259" key="2">
    <source>
        <dbReference type="Pfam" id="PF15978"/>
    </source>
</evidence>
<reference evidence="3 4" key="1">
    <citation type="journal article" date="2013" name="Genome Announc.">
        <title>Genome Sequence of Hydrothermal Arsenic-Respiring Bacterium Marinobacter santoriniensis NKSG1T.</title>
        <authorList>
            <person name="Handley K.M."/>
            <person name="Upton M."/>
            <person name="Beatson S.A."/>
            <person name="Hery M."/>
            <person name="Lloyd J.R."/>
        </authorList>
    </citation>
    <scope>NUCLEOTIDE SEQUENCE [LARGE SCALE GENOMIC DNA]</scope>
    <source>
        <strain evidence="3 4">NKSG1</strain>
    </source>
</reference>